<dbReference type="CDD" id="cd18682">
    <property type="entry name" value="PIN_VapC-like"/>
    <property type="match status" value="1"/>
</dbReference>
<accession>A0A371WXP9</accession>
<evidence type="ECO:0000313" key="2">
    <source>
        <dbReference type="EMBL" id="RFC61760.1"/>
    </source>
</evidence>
<dbReference type="Pfam" id="PF01850">
    <property type="entry name" value="PIN"/>
    <property type="match status" value="1"/>
</dbReference>
<organism evidence="2 3">
    <name type="scientific">Fulvimarina endophytica</name>
    <dbReference type="NCBI Taxonomy" id="2293836"/>
    <lineage>
        <taxon>Bacteria</taxon>
        <taxon>Pseudomonadati</taxon>
        <taxon>Pseudomonadota</taxon>
        <taxon>Alphaproteobacteria</taxon>
        <taxon>Hyphomicrobiales</taxon>
        <taxon>Aurantimonadaceae</taxon>
        <taxon>Fulvimarina</taxon>
    </lineage>
</organism>
<proteinExistence type="predicted"/>
<dbReference type="Gene3D" id="3.40.50.1010">
    <property type="entry name" value="5'-nuclease"/>
    <property type="match status" value="1"/>
</dbReference>
<dbReference type="Proteomes" id="UP000264310">
    <property type="component" value="Unassembled WGS sequence"/>
</dbReference>
<keyword evidence="3" id="KW-1185">Reference proteome</keyword>
<gene>
    <name evidence="2" type="ORF">DYI37_19555</name>
</gene>
<dbReference type="InterPro" id="IPR029060">
    <property type="entry name" value="PIN-like_dom_sf"/>
</dbReference>
<name>A0A371WXP9_9HYPH</name>
<dbReference type="InterPro" id="IPR002716">
    <property type="entry name" value="PIN_dom"/>
</dbReference>
<dbReference type="SUPFAM" id="SSF88723">
    <property type="entry name" value="PIN domain-like"/>
    <property type="match status" value="1"/>
</dbReference>
<evidence type="ECO:0000259" key="1">
    <source>
        <dbReference type="Pfam" id="PF01850"/>
    </source>
</evidence>
<dbReference type="AlphaFoldDB" id="A0A371WXP9"/>
<feature type="domain" description="PIN" evidence="1">
    <location>
        <begin position="4"/>
        <end position="118"/>
    </location>
</feature>
<protein>
    <submittedName>
        <fullName evidence="2">PIN domain-containing protein</fullName>
    </submittedName>
</protein>
<dbReference type="OrthoDB" id="286092at2"/>
<dbReference type="EMBL" id="QURL01000018">
    <property type="protein sequence ID" value="RFC61760.1"/>
    <property type="molecule type" value="Genomic_DNA"/>
</dbReference>
<evidence type="ECO:0000313" key="3">
    <source>
        <dbReference type="Proteomes" id="UP000264310"/>
    </source>
</evidence>
<reference evidence="2 3" key="1">
    <citation type="submission" date="2018-08" db="EMBL/GenBank/DDBJ databases">
        <title>Fulvimarina sp. 85, whole genome shotgun sequence.</title>
        <authorList>
            <person name="Tuo L."/>
        </authorList>
    </citation>
    <scope>NUCLEOTIDE SEQUENCE [LARGE SCALE GENOMIC DNA]</scope>
    <source>
        <strain evidence="2 3">85</strain>
    </source>
</reference>
<sequence>MAVVVLDASAILAFIRNEKGADRVLPHIGDGVVSAVNLQEVVKELALVGMAGDEIREIIDDLRLDVRGHDEAAAYASGMLAARTRQYGRGLGDLSCMALGLNLSATVLTADREWKKVEIDGLKLEHIR</sequence>
<dbReference type="RefSeq" id="WP_116684957.1">
    <property type="nucleotide sequence ID" value="NZ_QURL01000018.1"/>
</dbReference>
<comment type="caution">
    <text evidence="2">The sequence shown here is derived from an EMBL/GenBank/DDBJ whole genome shotgun (WGS) entry which is preliminary data.</text>
</comment>